<dbReference type="InterPro" id="IPR023214">
    <property type="entry name" value="HAD_sf"/>
</dbReference>
<dbReference type="RefSeq" id="WP_279926826.1">
    <property type="nucleotide sequence ID" value="NZ_JARWBG010000005.1"/>
</dbReference>
<dbReference type="SFLD" id="SFLDG01129">
    <property type="entry name" value="C1.5:_HAD__Beta-PGM__Phosphata"/>
    <property type="match status" value="1"/>
</dbReference>
<dbReference type="InterPro" id="IPR050155">
    <property type="entry name" value="HAD-like_hydrolase_sf"/>
</dbReference>
<accession>A0ABT6HID9</accession>
<dbReference type="InterPro" id="IPR023198">
    <property type="entry name" value="PGP-like_dom2"/>
</dbReference>
<dbReference type="Gene3D" id="3.40.50.1000">
    <property type="entry name" value="HAD superfamily/HAD-like"/>
    <property type="match status" value="1"/>
</dbReference>
<keyword evidence="4" id="KW-0119">Carbohydrate metabolism</keyword>
<evidence type="ECO:0000256" key="3">
    <source>
        <dbReference type="ARBA" id="ARBA00022842"/>
    </source>
</evidence>
<dbReference type="NCBIfam" id="TIGR01549">
    <property type="entry name" value="HAD-SF-IA-v1"/>
    <property type="match status" value="1"/>
</dbReference>
<comment type="caution">
    <text evidence="5">The sequence shown here is derived from an EMBL/GenBank/DDBJ whole genome shotgun (WGS) entry which is preliminary data.</text>
</comment>
<sequence length="235" mass="25310">MPSRLTRSSTPTSGGTRLHHDTEPLRVLLLDLDGVLVDTRPVMESAWRQVREDHSLDVPFEEYERHLGRPFADIMEQLGLADVEPIHQTYSKASTAASHLARQFDGVAEVLHAFAIADWRLGIVTSKPLDRATPLLAQLGVPFATVRTPSGVGRGKPAPDPILLALIDLGADPADALYVGDMAVDQEAARRAGVSYVHAGWGYGTPSSPAPVVAESPKDLLRLVDTGPFLEGSLL</sequence>
<dbReference type="GO" id="GO:0016787">
    <property type="term" value="F:hydrolase activity"/>
    <property type="evidence" value="ECO:0007669"/>
    <property type="project" value="UniProtKB-KW"/>
</dbReference>
<dbReference type="SUPFAM" id="SSF56784">
    <property type="entry name" value="HAD-like"/>
    <property type="match status" value="1"/>
</dbReference>
<dbReference type="Proteomes" id="UP001223144">
    <property type="component" value="Unassembled WGS sequence"/>
</dbReference>
<keyword evidence="1" id="KW-0479">Metal-binding</keyword>
<reference evidence="5 6" key="1">
    <citation type="submission" date="2023-04" db="EMBL/GenBank/DDBJ databases">
        <title>Streptomyces chengmaiensis sp. nov. isolated from the stem of mangrove plant in Hainan.</title>
        <authorList>
            <person name="Huang X."/>
            <person name="Zhou S."/>
            <person name="Chu X."/>
            <person name="Xie Y."/>
            <person name="Lin Y."/>
        </authorList>
    </citation>
    <scope>NUCLEOTIDE SEQUENCE [LARGE SCALE GENOMIC DNA]</scope>
    <source>
        <strain evidence="5 6">HNM0663</strain>
    </source>
</reference>
<dbReference type="PANTHER" id="PTHR43434:SF23">
    <property type="entry name" value="PHOSPHOGLYCOLATE PHOSPHATASE"/>
    <property type="match status" value="1"/>
</dbReference>
<dbReference type="PANTHER" id="PTHR43434">
    <property type="entry name" value="PHOSPHOGLYCOLATE PHOSPHATASE"/>
    <property type="match status" value="1"/>
</dbReference>
<name>A0ABT6HID9_9ACTN</name>
<evidence type="ECO:0000313" key="6">
    <source>
        <dbReference type="Proteomes" id="UP001223144"/>
    </source>
</evidence>
<dbReference type="InterPro" id="IPR036412">
    <property type="entry name" value="HAD-like_sf"/>
</dbReference>
<keyword evidence="6" id="KW-1185">Reference proteome</keyword>
<dbReference type="SFLD" id="SFLDS00003">
    <property type="entry name" value="Haloacid_Dehalogenase"/>
    <property type="match status" value="1"/>
</dbReference>
<organism evidence="5 6">
    <name type="scientific">Streptomyces chengmaiensis</name>
    <dbReference type="NCBI Taxonomy" id="3040919"/>
    <lineage>
        <taxon>Bacteria</taxon>
        <taxon>Bacillati</taxon>
        <taxon>Actinomycetota</taxon>
        <taxon>Actinomycetes</taxon>
        <taxon>Kitasatosporales</taxon>
        <taxon>Streptomycetaceae</taxon>
        <taxon>Streptomyces</taxon>
    </lineage>
</organism>
<dbReference type="EC" id="3.-.-.-" evidence="5"/>
<proteinExistence type="predicted"/>
<evidence type="ECO:0000256" key="1">
    <source>
        <dbReference type="ARBA" id="ARBA00022723"/>
    </source>
</evidence>
<dbReference type="InterPro" id="IPR006439">
    <property type="entry name" value="HAD-SF_hydro_IA"/>
</dbReference>
<protein>
    <submittedName>
        <fullName evidence="5">HAD family hydrolase</fullName>
        <ecNumber evidence="5">3.-.-.-</ecNumber>
    </submittedName>
</protein>
<evidence type="ECO:0000256" key="2">
    <source>
        <dbReference type="ARBA" id="ARBA00022801"/>
    </source>
</evidence>
<evidence type="ECO:0000313" key="5">
    <source>
        <dbReference type="EMBL" id="MDH2388526.1"/>
    </source>
</evidence>
<gene>
    <name evidence="5" type="ORF">QCN29_06965</name>
</gene>
<dbReference type="EMBL" id="JARWBG010000005">
    <property type="protein sequence ID" value="MDH2388526.1"/>
    <property type="molecule type" value="Genomic_DNA"/>
</dbReference>
<dbReference type="Gene3D" id="1.10.150.240">
    <property type="entry name" value="Putative phosphatase, domain 2"/>
    <property type="match status" value="1"/>
</dbReference>
<keyword evidence="2 5" id="KW-0378">Hydrolase</keyword>
<dbReference type="Pfam" id="PF13419">
    <property type="entry name" value="HAD_2"/>
    <property type="match status" value="1"/>
</dbReference>
<dbReference type="InterPro" id="IPR041492">
    <property type="entry name" value="HAD_2"/>
</dbReference>
<keyword evidence="3" id="KW-0460">Magnesium</keyword>
<evidence type="ECO:0000256" key="4">
    <source>
        <dbReference type="ARBA" id="ARBA00023277"/>
    </source>
</evidence>